<evidence type="ECO:0000256" key="1">
    <source>
        <dbReference type="ARBA" id="ARBA00007169"/>
    </source>
</evidence>
<dbReference type="InterPro" id="IPR001031">
    <property type="entry name" value="Thioesterase"/>
</dbReference>
<comment type="similarity">
    <text evidence="1">Belongs to the thioesterase family.</text>
</comment>
<name>A0A090AQC6_9ACTN</name>
<dbReference type="SUPFAM" id="SSF53474">
    <property type="entry name" value="alpha/beta-Hydrolases"/>
    <property type="match status" value="1"/>
</dbReference>
<dbReference type="InterPro" id="IPR012223">
    <property type="entry name" value="TEII"/>
</dbReference>
<dbReference type="InterPro" id="IPR029058">
    <property type="entry name" value="AB_hydrolase_fold"/>
</dbReference>
<reference evidence="3" key="1">
    <citation type="journal article" date="2012" name="J. Gen. Appl. Microbiol.">
        <title>Genome-wide survey of polyketide synthase and nonribosomal peptide synthetase gene clusters in Streptomyces turgidiscabies NBRC 16081.</title>
        <authorList>
            <person name="Komaki H."/>
            <person name="Ichikawa N."/>
            <person name="Oguchi A."/>
            <person name="Hanamaki T."/>
            <person name="Fujita N."/>
        </authorList>
    </citation>
    <scope>NUCLEOTIDE SEQUENCE</scope>
    <source>
        <strain evidence="3">NBRC 16081</strain>
    </source>
</reference>
<dbReference type="EMBL" id="AB698638">
    <property type="protein sequence ID" value="BAP59929.1"/>
    <property type="molecule type" value="Genomic_DNA"/>
</dbReference>
<dbReference type="Gene3D" id="3.40.50.1820">
    <property type="entry name" value="alpha/beta hydrolase"/>
    <property type="match status" value="1"/>
</dbReference>
<dbReference type="GO" id="GO:0008610">
    <property type="term" value="P:lipid biosynthetic process"/>
    <property type="evidence" value="ECO:0007669"/>
    <property type="project" value="TreeGrafter"/>
</dbReference>
<dbReference type="AlphaFoldDB" id="A0A090AQC6"/>
<feature type="domain" description="Thioesterase" evidence="2">
    <location>
        <begin position="31"/>
        <end position="247"/>
    </location>
</feature>
<organism evidence="3">
    <name type="scientific">Streptomyces turgidiscabies</name>
    <dbReference type="NCBI Taxonomy" id="85558"/>
    <lineage>
        <taxon>Bacteria</taxon>
        <taxon>Bacillati</taxon>
        <taxon>Actinomycetota</taxon>
        <taxon>Actinomycetes</taxon>
        <taxon>Kitasatosporales</taxon>
        <taxon>Streptomycetaceae</taxon>
        <taxon>Streptomyces</taxon>
    </lineage>
</organism>
<dbReference type="Pfam" id="PF00975">
    <property type="entry name" value="Thioesterase"/>
    <property type="match status" value="1"/>
</dbReference>
<proteinExistence type="inferred from homology"/>
<dbReference type="PANTHER" id="PTHR11487:SF0">
    <property type="entry name" value="S-ACYL FATTY ACID SYNTHASE THIOESTERASE, MEDIUM CHAIN"/>
    <property type="match status" value="1"/>
</dbReference>
<accession>A0A090AQC6</accession>
<evidence type="ECO:0000313" key="3">
    <source>
        <dbReference type="EMBL" id="BAP59929.1"/>
    </source>
</evidence>
<evidence type="ECO:0000259" key="2">
    <source>
        <dbReference type="Pfam" id="PF00975"/>
    </source>
</evidence>
<protein>
    <submittedName>
        <fullName evidence="3">Putative thioesterase</fullName>
    </submittedName>
</protein>
<dbReference type="PANTHER" id="PTHR11487">
    <property type="entry name" value="THIOESTERASE"/>
    <property type="match status" value="1"/>
</dbReference>
<sequence length="256" mass="27509">MTAMTTQAAPAVRPSLQLRTFGSIRDPETLLYCFPYAGGSATYYHPWTALVPQTVGLRAIQLPARQDMLDIPPFRQMSDLAAAAARLVAEDVQGRRYLFLGHSMGAALAFETARQLRRDGRKLPELIALSGHGAPHRERRLPSLEGLDDAELLAVVGRLGGIPPQIAASAQLRPLIAPAIRADFALLSNYRCATEPPLDCAAAVFGGTADAAVPTEALHAWAEHFTGAVTVDQFPGGHFYLSKWASRVLSSTLGRA</sequence>